<feature type="non-terminal residue" evidence="1">
    <location>
        <position position="1"/>
    </location>
</feature>
<reference evidence="1" key="1">
    <citation type="submission" date="2021-06" db="EMBL/GenBank/DDBJ databases">
        <authorList>
            <person name="Kallberg Y."/>
            <person name="Tangrot J."/>
            <person name="Rosling A."/>
        </authorList>
    </citation>
    <scope>NUCLEOTIDE SEQUENCE</scope>
    <source>
        <strain evidence="1">BR232B</strain>
    </source>
</reference>
<evidence type="ECO:0000313" key="2">
    <source>
        <dbReference type="Proteomes" id="UP000789739"/>
    </source>
</evidence>
<protein>
    <submittedName>
        <fullName evidence="1">9834_t:CDS:1</fullName>
    </submittedName>
</protein>
<gene>
    <name evidence="1" type="ORF">PBRASI_LOCUS11395</name>
</gene>
<comment type="caution">
    <text evidence="1">The sequence shown here is derived from an EMBL/GenBank/DDBJ whole genome shotgun (WGS) entry which is preliminary data.</text>
</comment>
<evidence type="ECO:0000313" key="1">
    <source>
        <dbReference type="EMBL" id="CAG8672832.1"/>
    </source>
</evidence>
<organism evidence="1 2">
    <name type="scientific">Paraglomus brasilianum</name>
    <dbReference type="NCBI Taxonomy" id="144538"/>
    <lineage>
        <taxon>Eukaryota</taxon>
        <taxon>Fungi</taxon>
        <taxon>Fungi incertae sedis</taxon>
        <taxon>Mucoromycota</taxon>
        <taxon>Glomeromycotina</taxon>
        <taxon>Glomeromycetes</taxon>
        <taxon>Paraglomerales</taxon>
        <taxon>Paraglomeraceae</taxon>
        <taxon>Paraglomus</taxon>
    </lineage>
</organism>
<sequence length="100" mass="11236">IGANISVKDYNTFRWVNRKVYMVDMPYRVHEEISSKSPTAVSLQLVVFLDEFDKLYSANPAICDEFLEAICTIKHGLYGKTIIHAMVAIGTFAIPSCGYV</sequence>
<keyword evidence="2" id="KW-1185">Reference proteome</keyword>
<dbReference type="EMBL" id="CAJVPI010005247">
    <property type="protein sequence ID" value="CAG8672832.1"/>
    <property type="molecule type" value="Genomic_DNA"/>
</dbReference>
<name>A0A9N9EDD3_9GLOM</name>
<dbReference type="AlphaFoldDB" id="A0A9N9EDD3"/>
<dbReference type="Proteomes" id="UP000789739">
    <property type="component" value="Unassembled WGS sequence"/>
</dbReference>
<proteinExistence type="predicted"/>
<accession>A0A9N9EDD3</accession>